<sequence>MRQDHRLTLLYKIQHHLFDGDLRLILSRSYIRTRGKSRLKQATPQSSVYNNLLSPRTISQWNQLPVLVTDSTCLEWFKSALALLRALTSRTANQSKPYIVLIPI</sequence>
<proteinExistence type="predicted"/>
<comment type="caution">
    <text evidence="1">The sequence shown here is derived from an EMBL/GenBank/DDBJ whole genome shotgun (WGS) entry which is preliminary data.</text>
</comment>
<reference evidence="1" key="2">
    <citation type="submission" date="2020-11" db="EMBL/GenBank/DDBJ databases">
        <authorList>
            <person name="McCartney M.A."/>
            <person name="Auch B."/>
            <person name="Kono T."/>
            <person name="Mallez S."/>
            <person name="Becker A."/>
            <person name="Gohl D.M."/>
            <person name="Silverstein K.A.T."/>
            <person name="Koren S."/>
            <person name="Bechman K.B."/>
            <person name="Herman A."/>
            <person name="Abrahante J.E."/>
            <person name="Garbe J."/>
        </authorList>
    </citation>
    <scope>NUCLEOTIDE SEQUENCE</scope>
    <source>
        <strain evidence="1">Duluth1</strain>
        <tissue evidence="1">Whole animal</tissue>
    </source>
</reference>
<name>A0A9D4C9C0_DREPO</name>
<gene>
    <name evidence="1" type="ORF">DPMN_062802</name>
</gene>
<evidence type="ECO:0000313" key="2">
    <source>
        <dbReference type="Proteomes" id="UP000828390"/>
    </source>
</evidence>
<evidence type="ECO:0000313" key="1">
    <source>
        <dbReference type="EMBL" id="KAH3719918.1"/>
    </source>
</evidence>
<keyword evidence="2" id="KW-1185">Reference proteome</keyword>
<reference evidence="1" key="1">
    <citation type="journal article" date="2019" name="bioRxiv">
        <title>The Genome of the Zebra Mussel, Dreissena polymorpha: A Resource for Invasive Species Research.</title>
        <authorList>
            <person name="McCartney M.A."/>
            <person name="Auch B."/>
            <person name="Kono T."/>
            <person name="Mallez S."/>
            <person name="Zhang Y."/>
            <person name="Obille A."/>
            <person name="Becker A."/>
            <person name="Abrahante J.E."/>
            <person name="Garbe J."/>
            <person name="Badalamenti J.P."/>
            <person name="Herman A."/>
            <person name="Mangelson H."/>
            <person name="Liachko I."/>
            <person name="Sullivan S."/>
            <person name="Sone E.D."/>
            <person name="Koren S."/>
            <person name="Silverstein K.A.T."/>
            <person name="Beckman K.B."/>
            <person name="Gohl D.M."/>
        </authorList>
    </citation>
    <scope>NUCLEOTIDE SEQUENCE</scope>
    <source>
        <strain evidence="1">Duluth1</strain>
        <tissue evidence="1">Whole animal</tissue>
    </source>
</reference>
<dbReference type="Proteomes" id="UP000828390">
    <property type="component" value="Unassembled WGS sequence"/>
</dbReference>
<protein>
    <submittedName>
        <fullName evidence="1">Uncharacterized protein</fullName>
    </submittedName>
</protein>
<accession>A0A9D4C9C0</accession>
<organism evidence="1 2">
    <name type="scientific">Dreissena polymorpha</name>
    <name type="common">Zebra mussel</name>
    <name type="synonym">Mytilus polymorpha</name>
    <dbReference type="NCBI Taxonomy" id="45954"/>
    <lineage>
        <taxon>Eukaryota</taxon>
        <taxon>Metazoa</taxon>
        <taxon>Spiralia</taxon>
        <taxon>Lophotrochozoa</taxon>
        <taxon>Mollusca</taxon>
        <taxon>Bivalvia</taxon>
        <taxon>Autobranchia</taxon>
        <taxon>Heteroconchia</taxon>
        <taxon>Euheterodonta</taxon>
        <taxon>Imparidentia</taxon>
        <taxon>Neoheterodontei</taxon>
        <taxon>Myida</taxon>
        <taxon>Dreissenoidea</taxon>
        <taxon>Dreissenidae</taxon>
        <taxon>Dreissena</taxon>
    </lineage>
</organism>
<dbReference type="EMBL" id="JAIWYP010000013">
    <property type="protein sequence ID" value="KAH3719918.1"/>
    <property type="molecule type" value="Genomic_DNA"/>
</dbReference>
<dbReference type="AlphaFoldDB" id="A0A9D4C9C0"/>